<protein>
    <submittedName>
        <fullName evidence="2">Uncharacterized protein</fullName>
    </submittedName>
</protein>
<feature type="region of interest" description="Disordered" evidence="1">
    <location>
        <begin position="33"/>
        <end position="64"/>
    </location>
</feature>
<organism evidence="2 3">
    <name type="scientific">Gossypium arboreum</name>
    <name type="common">Tree cotton</name>
    <name type="synonym">Gossypium nanking</name>
    <dbReference type="NCBI Taxonomy" id="29729"/>
    <lineage>
        <taxon>Eukaryota</taxon>
        <taxon>Viridiplantae</taxon>
        <taxon>Streptophyta</taxon>
        <taxon>Embryophyta</taxon>
        <taxon>Tracheophyta</taxon>
        <taxon>Spermatophyta</taxon>
        <taxon>Magnoliopsida</taxon>
        <taxon>eudicotyledons</taxon>
        <taxon>Gunneridae</taxon>
        <taxon>Pentapetalae</taxon>
        <taxon>rosids</taxon>
        <taxon>malvids</taxon>
        <taxon>Malvales</taxon>
        <taxon>Malvaceae</taxon>
        <taxon>Malvoideae</taxon>
        <taxon>Gossypium</taxon>
    </lineage>
</organism>
<evidence type="ECO:0000313" key="2">
    <source>
        <dbReference type="EMBL" id="KAK5777622.1"/>
    </source>
</evidence>
<comment type="caution">
    <text evidence="2">The sequence shown here is derived from an EMBL/GenBank/DDBJ whole genome shotgun (WGS) entry which is preliminary data.</text>
</comment>
<reference evidence="2 3" key="1">
    <citation type="submission" date="2023-03" db="EMBL/GenBank/DDBJ databases">
        <title>WGS of Gossypium arboreum.</title>
        <authorList>
            <person name="Yu D."/>
        </authorList>
    </citation>
    <scope>NUCLEOTIDE SEQUENCE [LARGE SCALE GENOMIC DNA]</scope>
    <source>
        <tissue evidence="2">Leaf</tissue>
    </source>
</reference>
<proteinExistence type="predicted"/>
<feature type="compositionally biased region" description="Basic and acidic residues" evidence="1">
    <location>
        <begin position="45"/>
        <end position="64"/>
    </location>
</feature>
<evidence type="ECO:0000313" key="3">
    <source>
        <dbReference type="Proteomes" id="UP001358586"/>
    </source>
</evidence>
<gene>
    <name evidence="2" type="ORF">PVK06_045589</name>
</gene>
<dbReference type="EMBL" id="JARKNE010000012">
    <property type="protein sequence ID" value="KAK5777622.1"/>
    <property type="molecule type" value="Genomic_DNA"/>
</dbReference>
<keyword evidence="3" id="KW-1185">Reference proteome</keyword>
<sequence length="64" mass="7103">MPETFAVPVLKCLSKDFTTLSLMRRSRRRADLIPSASASASVESNDAHESIINVREKKEPMRGA</sequence>
<evidence type="ECO:0000256" key="1">
    <source>
        <dbReference type="SAM" id="MobiDB-lite"/>
    </source>
</evidence>
<name>A0ABR0MUZ5_GOSAR</name>
<dbReference type="Proteomes" id="UP001358586">
    <property type="component" value="Chromosome 12"/>
</dbReference>
<accession>A0ABR0MUZ5</accession>